<dbReference type="CDD" id="cd17536">
    <property type="entry name" value="REC_YesN-like"/>
    <property type="match status" value="1"/>
</dbReference>
<dbReference type="SMART" id="SM00342">
    <property type="entry name" value="HTH_ARAC"/>
    <property type="match status" value="1"/>
</dbReference>
<dbReference type="GO" id="GO:0005737">
    <property type="term" value="C:cytoplasm"/>
    <property type="evidence" value="ECO:0007669"/>
    <property type="project" value="UniProtKB-SubCell"/>
</dbReference>
<dbReference type="GO" id="GO:0000160">
    <property type="term" value="P:phosphorelay signal transduction system"/>
    <property type="evidence" value="ECO:0007669"/>
    <property type="project" value="UniProtKB-KW"/>
</dbReference>
<keyword evidence="7" id="KW-0804">Transcription</keyword>
<name>A0A7Z2VKG7_9BACL</name>
<dbReference type="InterPro" id="IPR001789">
    <property type="entry name" value="Sig_transdc_resp-reg_receiver"/>
</dbReference>
<dbReference type="GO" id="GO:0003700">
    <property type="term" value="F:DNA-binding transcription factor activity"/>
    <property type="evidence" value="ECO:0007669"/>
    <property type="project" value="InterPro"/>
</dbReference>
<dbReference type="InterPro" id="IPR051552">
    <property type="entry name" value="HptR"/>
</dbReference>
<dbReference type="Pfam" id="PF12833">
    <property type="entry name" value="HTH_18"/>
    <property type="match status" value="1"/>
</dbReference>
<dbReference type="InterPro" id="IPR018060">
    <property type="entry name" value="HTH_AraC"/>
</dbReference>
<dbReference type="PROSITE" id="PS01124">
    <property type="entry name" value="HTH_ARAC_FAMILY_2"/>
    <property type="match status" value="1"/>
</dbReference>
<dbReference type="InterPro" id="IPR011006">
    <property type="entry name" value="CheY-like_superfamily"/>
</dbReference>
<accession>A0A7Z2VKG7</accession>
<dbReference type="PANTHER" id="PTHR42713:SF3">
    <property type="entry name" value="TRANSCRIPTIONAL REGULATORY PROTEIN HPTR"/>
    <property type="match status" value="1"/>
</dbReference>
<evidence type="ECO:0000256" key="7">
    <source>
        <dbReference type="ARBA" id="ARBA00023163"/>
    </source>
</evidence>
<dbReference type="InterPro" id="IPR041522">
    <property type="entry name" value="CdaR_GGDEF"/>
</dbReference>
<dbReference type="GO" id="GO:0043565">
    <property type="term" value="F:sequence-specific DNA binding"/>
    <property type="evidence" value="ECO:0007669"/>
    <property type="project" value="InterPro"/>
</dbReference>
<organism evidence="11 12">
    <name type="scientific">Cohnella herbarum</name>
    <dbReference type="NCBI Taxonomy" id="2728023"/>
    <lineage>
        <taxon>Bacteria</taxon>
        <taxon>Bacillati</taxon>
        <taxon>Bacillota</taxon>
        <taxon>Bacilli</taxon>
        <taxon>Bacillales</taxon>
        <taxon>Paenibacillaceae</taxon>
        <taxon>Cohnella</taxon>
    </lineage>
</organism>
<dbReference type="SMART" id="SM00448">
    <property type="entry name" value="REC"/>
    <property type="match status" value="1"/>
</dbReference>
<dbReference type="Pfam" id="PF00072">
    <property type="entry name" value="Response_reg"/>
    <property type="match status" value="1"/>
</dbReference>
<dbReference type="PANTHER" id="PTHR42713">
    <property type="entry name" value="HISTIDINE KINASE-RELATED"/>
    <property type="match status" value="1"/>
</dbReference>
<dbReference type="KEGG" id="cheb:HH215_18140"/>
<sequence length="520" mass="59429">MYNVWIVDDEPFILEGLVAVLDWPSLQLNLAGQAENGLEALEQIEESEAKIDILITDIAMPEMNGLELIRVLKEKSPELKSIVLSGYNEFDYIRDGMRIGIENYLLKPINLEELTQTLAATVEKLNRSRIEALSPDQIDLLKDNILYRWVTGRIGKEQWKLRSEFLRLRLQAPFVAVAIIKPDPEQRGSSSGLPYEVRQEACVYMQASGIPCLVFQDIDDHSLLILGAEDDSEETQTRLSKIVNELGERLSVHTGIRPFIALGSMEANFEQAPASYRNALLTLDYALLFPHELVLTHDDISAYAERQGTLLANSDTYTRLLLADDEDGLCKQIEEDLEAFSQMQGVSPSELRSVAVEMIIHMKKLLVEARQSKLISHAYHDIMNRVFQSSSLEQLKSHVRYIAKEVSQALSGRQDKSPVIRQIVEFVQTSYMEDFSLKTLAQTYRVHPVYLGQLFHKEMNQTFSDYLNRFRIDTAIKLMKTSSMRTHDIAKSVGYWDTAHFYKHFKKYVGVPPSQYKKLM</sequence>
<dbReference type="Gene3D" id="1.10.10.60">
    <property type="entry name" value="Homeodomain-like"/>
    <property type="match status" value="2"/>
</dbReference>
<evidence type="ECO:0000256" key="3">
    <source>
        <dbReference type="ARBA" id="ARBA00022553"/>
    </source>
</evidence>
<dbReference type="InterPro" id="IPR009057">
    <property type="entry name" value="Homeodomain-like_sf"/>
</dbReference>
<keyword evidence="12" id="KW-1185">Reference proteome</keyword>
<dbReference type="PROSITE" id="PS50110">
    <property type="entry name" value="RESPONSE_REGULATORY"/>
    <property type="match status" value="1"/>
</dbReference>
<comment type="subcellular location">
    <subcellularLocation>
        <location evidence="1">Cytoplasm</location>
    </subcellularLocation>
</comment>
<evidence type="ECO:0000256" key="8">
    <source>
        <dbReference type="PROSITE-ProRule" id="PRU00169"/>
    </source>
</evidence>
<dbReference type="SUPFAM" id="SSF52172">
    <property type="entry name" value="CheY-like"/>
    <property type="match status" value="1"/>
</dbReference>
<feature type="domain" description="Response regulatory" evidence="10">
    <location>
        <begin position="3"/>
        <end position="122"/>
    </location>
</feature>
<protein>
    <submittedName>
        <fullName evidence="11">Response regulator</fullName>
    </submittedName>
</protein>
<dbReference type="SUPFAM" id="SSF46689">
    <property type="entry name" value="Homeodomain-like"/>
    <property type="match status" value="1"/>
</dbReference>
<evidence type="ECO:0000259" key="9">
    <source>
        <dbReference type="PROSITE" id="PS01124"/>
    </source>
</evidence>
<dbReference type="AlphaFoldDB" id="A0A7Z2VKG7"/>
<evidence type="ECO:0000313" key="11">
    <source>
        <dbReference type="EMBL" id="QJD84911.1"/>
    </source>
</evidence>
<gene>
    <name evidence="11" type="ORF">HH215_18140</name>
</gene>
<keyword evidence="6" id="KW-0238">DNA-binding</keyword>
<evidence type="ECO:0000256" key="2">
    <source>
        <dbReference type="ARBA" id="ARBA00022490"/>
    </source>
</evidence>
<evidence type="ECO:0000256" key="5">
    <source>
        <dbReference type="ARBA" id="ARBA00023015"/>
    </source>
</evidence>
<proteinExistence type="predicted"/>
<feature type="domain" description="HTH araC/xylS-type" evidence="9">
    <location>
        <begin position="421"/>
        <end position="519"/>
    </location>
</feature>
<evidence type="ECO:0000313" key="12">
    <source>
        <dbReference type="Proteomes" id="UP000502248"/>
    </source>
</evidence>
<keyword evidence="3 8" id="KW-0597">Phosphoprotein</keyword>
<keyword evidence="4" id="KW-0902">Two-component regulatory system</keyword>
<reference evidence="11 12" key="1">
    <citation type="submission" date="2020-04" db="EMBL/GenBank/DDBJ databases">
        <title>Genome sequencing of novel species.</title>
        <authorList>
            <person name="Heo J."/>
            <person name="Kim S.-J."/>
            <person name="Kim J.-S."/>
            <person name="Hong S.-B."/>
            <person name="Kwon S.-W."/>
        </authorList>
    </citation>
    <scope>NUCLEOTIDE SEQUENCE [LARGE SCALE GENOMIC DNA]</scope>
    <source>
        <strain evidence="11 12">MFER-1</strain>
    </source>
</reference>
<keyword evidence="2" id="KW-0963">Cytoplasm</keyword>
<evidence type="ECO:0000256" key="1">
    <source>
        <dbReference type="ARBA" id="ARBA00004496"/>
    </source>
</evidence>
<evidence type="ECO:0000256" key="4">
    <source>
        <dbReference type="ARBA" id="ARBA00023012"/>
    </source>
</evidence>
<feature type="modified residue" description="4-aspartylphosphate" evidence="8">
    <location>
        <position position="57"/>
    </location>
</feature>
<dbReference type="Gene3D" id="3.40.50.2300">
    <property type="match status" value="1"/>
</dbReference>
<dbReference type="Pfam" id="PF17853">
    <property type="entry name" value="GGDEF_2"/>
    <property type="match status" value="1"/>
</dbReference>
<dbReference type="RefSeq" id="WP_169281187.1">
    <property type="nucleotide sequence ID" value="NZ_CP051680.1"/>
</dbReference>
<keyword evidence="5" id="KW-0805">Transcription regulation</keyword>
<evidence type="ECO:0000256" key="6">
    <source>
        <dbReference type="ARBA" id="ARBA00023125"/>
    </source>
</evidence>
<evidence type="ECO:0000259" key="10">
    <source>
        <dbReference type="PROSITE" id="PS50110"/>
    </source>
</evidence>
<dbReference type="Proteomes" id="UP000502248">
    <property type="component" value="Chromosome"/>
</dbReference>
<dbReference type="EMBL" id="CP051680">
    <property type="protein sequence ID" value="QJD84911.1"/>
    <property type="molecule type" value="Genomic_DNA"/>
</dbReference>